<feature type="binding site" description="axial binding residue" evidence="6">
    <location>
        <position position="452"/>
    </location>
    <ligand>
        <name>heme</name>
        <dbReference type="ChEBI" id="CHEBI:30413"/>
    </ligand>
    <ligandPart>
        <name>Fe</name>
        <dbReference type="ChEBI" id="CHEBI:18248"/>
    </ligandPart>
</feature>
<dbReference type="AlphaFoldDB" id="A0A5N5QA77"/>
<feature type="transmembrane region" description="Helical" evidence="7">
    <location>
        <begin position="295"/>
        <end position="318"/>
    </location>
</feature>
<keyword evidence="5 6" id="KW-0408">Iron</keyword>
<dbReference type="SUPFAM" id="SSF48264">
    <property type="entry name" value="Cytochrome P450"/>
    <property type="match status" value="1"/>
</dbReference>
<dbReference type="GO" id="GO:0004497">
    <property type="term" value="F:monooxygenase activity"/>
    <property type="evidence" value="ECO:0007669"/>
    <property type="project" value="InterPro"/>
</dbReference>
<evidence type="ECO:0000313" key="8">
    <source>
        <dbReference type="EMBL" id="KAB5588645.1"/>
    </source>
</evidence>
<dbReference type="InterPro" id="IPR001128">
    <property type="entry name" value="Cyt_P450"/>
</dbReference>
<comment type="similarity">
    <text evidence="2">Belongs to the cytochrome P450 family.</text>
</comment>
<comment type="caution">
    <text evidence="8">The sequence shown here is derived from an EMBL/GenBank/DDBJ whole genome shotgun (WGS) entry which is preliminary data.</text>
</comment>
<evidence type="ECO:0000256" key="7">
    <source>
        <dbReference type="SAM" id="Phobius"/>
    </source>
</evidence>
<dbReference type="InterPro" id="IPR050529">
    <property type="entry name" value="CYP450_sterol_14alpha_dmase"/>
</dbReference>
<dbReference type="CDD" id="cd00302">
    <property type="entry name" value="cytochrome_P450"/>
    <property type="match status" value="1"/>
</dbReference>
<dbReference type="Pfam" id="PF00067">
    <property type="entry name" value="p450"/>
    <property type="match status" value="1"/>
</dbReference>
<dbReference type="InterPro" id="IPR002403">
    <property type="entry name" value="Cyt_P450_E_grp-IV"/>
</dbReference>
<evidence type="ECO:0000256" key="2">
    <source>
        <dbReference type="ARBA" id="ARBA00010617"/>
    </source>
</evidence>
<dbReference type="GO" id="GO:0020037">
    <property type="term" value="F:heme binding"/>
    <property type="evidence" value="ECO:0007669"/>
    <property type="project" value="InterPro"/>
</dbReference>
<sequence>MNSSSSFPFELNLGSQPIDVGAVVANNKLAAGTTAAAATAGLLWYLLRSDNSSVKQIRGWPLIGQWDFFTRRHDFVKEGFSKLPHESAFGFNILQHKVVAMKGEEARKVFFDRKDLSFTQGYRLLMGGVPNAKDIVPEETEQNDQEQLAAFIRRLSPLLRMDRLAQITPTFMSDIERNMHSWGESGQFDPFDMMYSIVFQLTIRTTGAREIADSVEKCKELEKLYWRVEKGSTPTSLLLPWLPSDARKRKLAATGEIYKMFDDIINERRSQGRREDDALQVLLDMGETTPSIIEFIMGTLFAGIVNSGLMSAWIFIFLDQEPEWRDKVIEEIRTVLEKYAPAEEQGSVAERCSKIPPQVWENEMPVLEVCLRETIRLILSGAALRRVVRGDVKVGEKTVPNGSFLVYLIGETHNDPNIYPNPSKFDPGRYDAGQDKSQAHAYLGWGTGRHPCLGRRFAQFEIKAMTAMFLASYSYEIIDTHGKKPDPSVTVPDKNNIYQARPKDETFYIKYTKRKEQL</sequence>
<keyword evidence="9" id="KW-1185">Reference proteome</keyword>
<protein>
    <submittedName>
        <fullName evidence="8">Uncharacterized protein</fullName>
    </submittedName>
</protein>
<evidence type="ECO:0000313" key="9">
    <source>
        <dbReference type="Proteomes" id="UP000383932"/>
    </source>
</evidence>
<proteinExistence type="inferred from homology"/>
<dbReference type="PANTHER" id="PTHR24304">
    <property type="entry name" value="CYTOCHROME P450 FAMILY 7"/>
    <property type="match status" value="1"/>
</dbReference>
<dbReference type="InterPro" id="IPR036396">
    <property type="entry name" value="Cyt_P450_sf"/>
</dbReference>
<evidence type="ECO:0000256" key="1">
    <source>
        <dbReference type="ARBA" id="ARBA00001971"/>
    </source>
</evidence>
<dbReference type="PANTHER" id="PTHR24304:SF2">
    <property type="entry name" value="24-HYDROXYCHOLESTEROL 7-ALPHA-HYDROXYLASE"/>
    <property type="match status" value="1"/>
</dbReference>
<evidence type="ECO:0000256" key="4">
    <source>
        <dbReference type="ARBA" id="ARBA00022723"/>
    </source>
</evidence>
<keyword evidence="3 6" id="KW-0349">Heme</keyword>
<name>A0A5N5QA77_9AGAM</name>
<evidence type="ECO:0000256" key="6">
    <source>
        <dbReference type="PIRSR" id="PIRSR602403-1"/>
    </source>
</evidence>
<keyword evidence="4 6" id="KW-0479">Metal-binding</keyword>
<organism evidence="8 9">
    <name type="scientific">Ceratobasidium theobromae</name>
    <dbReference type="NCBI Taxonomy" id="1582974"/>
    <lineage>
        <taxon>Eukaryota</taxon>
        <taxon>Fungi</taxon>
        <taxon>Dikarya</taxon>
        <taxon>Basidiomycota</taxon>
        <taxon>Agaricomycotina</taxon>
        <taxon>Agaricomycetes</taxon>
        <taxon>Cantharellales</taxon>
        <taxon>Ceratobasidiaceae</taxon>
        <taxon>Ceratobasidium</taxon>
    </lineage>
</organism>
<dbReference type="GO" id="GO:0005506">
    <property type="term" value="F:iron ion binding"/>
    <property type="evidence" value="ECO:0007669"/>
    <property type="project" value="InterPro"/>
</dbReference>
<reference evidence="8 9" key="1">
    <citation type="journal article" date="2019" name="Fungal Biol. Biotechnol.">
        <title>Draft genome sequence of fastidious pathogen Ceratobasidium theobromae, which causes vascular-streak dieback in Theobroma cacao.</title>
        <authorList>
            <person name="Ali S.S."/>
            <person name="Asman A."/>
            <person name="Shao J."/>
            <person name="Firmansyah A.P."/>
            <person name="Susilo A.W."/>
            <person name="Rosmana A."/>
            <person name="McMahon P."/>
            <person name="Junaid M."/>
            <person name="Guest D."/>
            <person name="Kheng T.Y."/>
            <person name="Meinhardt L.W."/>
            <person name="Bailey B.A."/>
        </authorList>
    </citation>
    <scope>NUCLEOTIDE SEQUENCE [LARGE SCALE GENOMIC DNA]</scope>
    <source>
        <strain evidence="8 9">CT2</strain>
    </source>
</reference>
<dbReference type="OrthoDB" id="1055148at2759"/>
<dbReference type="EMBL" id="SSOP01000400">
    <property type="protein sequence ID" value="KAB5588645.1"/>
    <property type="molecule type" value="Genomic_DNA"/>
</dbReference>
<dbReference type="Gene3D" id="1.10.630.10">
    <property type="entry name" value="Cytochrome P450"/>
    <property type="match status" value="1"/>
</dbReference>
<dbReference type="PRINTS" id="PR00465">
    <property type="entry name" value="EP450IV"/>
</dbReference>
<keyword evidence="7" id="KW-1133">Transmembrane helix</keyword>
<keyword evidence="7" id="KW-0812">Transmembrane</keyword>
<comment type="cofactor">
    <cofactor evidence="1 6">
        <name>heme</name>
        <dbReference type="ChEBI" id="CHEBI:30413"/>
    </cofactor>
</comment>
<dbReference type="GO" id="GO:0016705">
    <property type="term" value="F:oxidoreductase activity, acting on paired donors, with incorporation or reduction of molecular oxygen"/>
    <property type="evidence" value="ECO:0007669"/>
    <property type="project" value="InterPro"/>
</dbReference>
<dbReference type="Proteomes" id="UP000383932">
    <property type="component" value="Unassembled WGS sequence"/>
</dbReference>
<keyword evidence="7" id="KW-0472">Membrane</keyword>
<gene>
    <name evidence="8" type="ORF">CTheo_7916</name>
</gene>
<evidence type="ECO:0000256" key="3">
    <source>
        <dbReference type="ARBA" id="ARBA00022617"/>
    </source>
</evidence>
<evidence type="ECO:0000256" key="5">
    <source>
        <dbReference type="ARBA" id="ARBA00023004"/>
    </source>
</evidence>
<accession>A0A5N5QA77</accession>